<dbReference type="RefSeq" id="XP_014657630.1">
    <property type="nucleotide sequence ID" value="XM_014802144.1"/>
</dbReference>
<accession>A0A081CBE4</accession>
<sequence>MVFQGFGIESSSYNPINLSHGSVAAPLPMAGAGGCSKKRKAFDDLDSYADATGDFHVRPKLSLPRSAGLVFNGDAQFHPLPADVNQAMLAQLGHNPFTGSSASGSTFVTPSSSSSSGFLAGHEHKSSNGSDYFSTAAPSQYPDVEPYPPTSPTSAYGILGPAPGRHNSFSDSNSMDVDYGSSASTRSVHGPQCKSIPQLCVRYNDGSGSELWATCPDCGACSKVESNAPSSNLCYSP</sequence>
<organism evidence="1 2">
    <name type="scientific">Pseudozyma antarctica</name>
    <name type="common">Yeast</name>
    <name type="synonym">Candida antarctica</name>
    <dbReference type="NCBI Taxonomy" id="84753"/>
    <lineage>
        <taxon>Eukaryota</taxon>
        <taxon>Fungi</taxon>
        <taxon>Dikarya</taxon>
        <taxon>Basidiomycota</taxon>
        <taxon>Ustilaginomycotina</taxon>
        <taxon>Ustilaginomycetes</taxon>
        <taxon>Ustilaginales</taxon>
        <taxon>Ustilaginaceae</taxon>
        <taxon>Moesziomyces</taxon>
    </lineage>
</organism>
<evidence type="ECO:0000313" key="1">
    <source>
        <dbReference type="EMBL" id="GAK63990.1"/>
    </source>
</evidence>
<dbReference type="GeneID" id="26303173"/>
<reference evidence="2" key="1">
    <citation type="journal article" date="2014" name="Genome Announc.">
        <title>Draft Genome Sequence of the Yeast Pseudozyma antarctica Type Strain JCM10317, a Producer of the Glycolipid Biosurfactants, Mannosylerythritol Lipids.</title>
        <authorList>
            <person name="Saika A."/>
            <person name="Koike H."/>
            <person name="Hori T."/>
            <person name="Fukuoka T."/>
            <person name="Sato S."/>
            <person name="Habe H."/>
            <person name="Kitamoto D."/>
            <person name="Morita T."/>
        </authorList>
    </citation>
    <scope>NUCLEOTIDE SEQUENCE [LARGE SCALE GENOMIC DNA]</scope>
    <source>
        <strain evidence="2">JCM 10317</strain>
    </source>
</reference>
<dbReference type="HOGENOM" id="CLU_101497_0_0_1"/>
<dbReference type="OrthoDB" id="3358293at2759"/>
<dbReference type="Proteomes" id="UP000053758">
    <property type="component" value="Unassembled WGS sequence"/>
</dbReference>
<name>A0A081CBE4_PSEA2</name>
<dbReference type="AlphaFoldDB" id="A0A081CBE4"/>
<proteinExistence type="predicted"/>
<gene>
    <name evidence="1" type="ORF">PAN0_004d2199</name>
</gene>
<keyword evidence="2" id="KW-1185">Reference proteome</keyword>
<dbReference type="EMBL" id="DF830071">
    <property type="protein sequence ID" value="GAK63990.1"/>
    <property type="molecule type" value="Genomic_DNA"/>
</dbReference>
<protein>
    <submittedName>
        <fullName evidence="1">Uncharacterized protein</fullName>
    </submittedName>
</protein>
<evidence type="ECO:0000313" key="2">
    <source>
        <dbReference type="Proteomes" id="UP000053758"/>
    </source>
</evidence>